<dbReference type="Pfam" id="PF14135">
    <property type="entry name" value="DUF4302"/>
    <property type="match status" value="1"/>
</dbReference>
<dbReference type="PROSITE" id="PS51257">
    <property type="entry name" value="PROKAR_LIPOPROTEIN"/>
    <property type="match status" value="1"/>
</dbReference>
<proteinExistence type="predicted"/>
<dbReference type="GeneID" id="82158750"/>
<reference evidence="2 3" key="1">
    <citation type="submission" date="2020-05" db="EMBL/GenBank/DDBJ databases">
        <title>Distinct polysaccharide utilization as determinants for interspecies competition between intestinal Prevotella spp.</title>
        <authorList>
            <person name="Galvez E.J.C."/>
            <person name="Iljazovic A."/>
            <person name="Strowig T."/>
        </authorList>
    </citation>
    <scope>NUCLEOTIDE SEQUENCE [LARGE SCALE GENOMIC DNA]</scope>
    <source>
        <strain evidence="2 3">PROD</strain>
    </source>
</reference>
<sequence>MNNSIKKIAILLFCAIPMLFTSCLKDQDDVFDSSSSDRLQQTLMHTKDILTGAENGWVMDYYAGIDMAYGGYAFAVKFDELTCTASSERIPEACTSYYKLTTDNGPVLAFDTYNKVLHDMATPSQNNYEGMNADFEFLVLSATPEKIVLKGKKTQNIMYMYPLSVPAETYIRNVRNMVEELVFSTAKGKIGDLDVEAVFDIDNRHVDFTAPDDAMFSYSLPFTYTSTGIRLHSSLGTGDVAFNSFDYDSEKLQLVAMNNAGQTIAMDCFRPDNWRDYATFEGEYTLYTADSRYNVQLVPTEERDAYLMKGLNSKYDILLNYSKGRGALTISTQFIGEENGIQIQLAMLDPDGSYLSWSPQVGLVVSANTKVEGEYIVESNGYEDFVSGGVILWCFQNGDALDGSDVGSFFQSHRSWLMFGNTYLLDGMKKMVKK</sequence>
<keyword evidence="3" id="KW-1185">Reference proteome</keyword>
<evidence type="ECO:0000313" key="2">
    <source>
        <dbReference type="EMBL" id="NPE15287.1"/>
    </source>
</evidence>
<feature type="domain" description="DUF4987" evidence="1">
    <location>
        <begin position="260"/>
        <end position="393"/>
    </location>
</feature>
<dbReference type="Pfam" id="PF16377">
    <property type="entry name" value="DUF4987"/>
    <property type="match status" value="1"/>
</dbReference>
<evidence type="ECO:0000259" key="1">
    <source>
        <dbReference type="Pfam" id="PF16377"/>
    </source>
</evidence>
<dbReference type="InterPro" id="IPR025396">
    <property type="entry name" value="DUF4302"/>
</dbReference>
<name>A0ABX2B0V5_9BACT</name>
<dbReference type="InterPro" id="IPR032271">
    <property type="entry name" value="DUF4987"/>
</dbReference>
<accession>A0ABX2B0V5</accession>
<comment type="caution">
    <text evidence="2">The sequence shown here is derived from an EMBL/GenBank/DDBJ whole genome shotgun (WGS) entry which is preliminary data.</text>
</comment>
<dbReference type="RefSeq" id="WP_172177948.1">
    <property type="nucleotide sequence ID" value="NZ_CASGKG010000016.1"/>
</dbReference>
<dbReference type="EMBL" id="JABKKE010000035">
    <property type="protein sequence ID" value="NPE15287.1"/>
    <property type="molecule type" value="Genomic_DNA"/>
</dbReference>
<organism evidence="2 3">
    <name type="scientific">Xylanibacter rodentium</name>
    <dbReference type="NCBI Taxonomy" id="2736289"/>
    <lineage>
        <taxon>Bacteria</taxon>
        <taxon>Pseudomonadati</taxon>
        <taxon>Bacteroidota</taxon>
        <taxon>Bacteroidia</taxon>
        <taxon>Bacteroidales</taxon>
        <taxon>Prevotellaceae</taxon>
        <taxon>Xylanibacter</taxon>
    </lineage>
</organism>
<dbReference type="Proteomes" id="UP001193734">
    <property type="component" value="Unassembled WGS sequence"/>
</dbReference>
<protein>
    <submittedName>
        <fullName evidence="2">DUF4302 domain-containing protein</fullName>
    </submittedName>
</protein>
<gene>
    <name evidence="2" type="ORF">HPS55_13320</name>
</gene>
<evidence type="ECO:0000313" key="3">
    <source>
        <dbReference type="Proteomes" id="UP001193734"/>
    </source>
</evidence>